<name>A0A840L7H5_9BURK</name>
<protein>
    <submittedName>
        <fullName evidence="1">Uncharacterized protein</fullName>
    </submittedName>
</protein>
<keyword evidence="2" id="KW-1185">Reference proteome</keyword>
<accession>A0A840L7H5</accession>
<reference evidence="1 2" key="1">
    <citation type="submission" date="2020-08" db="EMBL/GenBank/DDBJ databases">
        <title>Functional genomics of gut bacteria from endangered species of beetles.</title>
        <authorList>
            <person name="Carlos-Shanley C."/>
        </authorList>
    </citation>
    <scope>NUCLEOTIDE SEQUENCE [LARGE SCALE GENOMIC DNA]</scope>
    <source>
        <strain evidence="1 2">S00239</strain>
    </source>
</reference>
<gene>
    <name evidence="1" type="ORF">HNP55_002244</name>
</gene>
<dbReference type="EMBL" id="JACHLP010000004">
    <property type="protein sequence ID" value="MBB4843721.1"/>
    <property type="molecule type" value="Genomic_DNA"/>
</dbReference>
<proteinExistence type="predicted"/>
<comment type="caution">
    <text evidence="1">The sequence shown here is derived from an EMBL/GenBank/DDBJ whole genome shotgun (WGS) entry which is preliminary data.</text>
</comment>
<evidence type="ECO:0000313" key="1">
    <source>
        <dbReference type="EMBL" id="MBB4843721.1"/>
    </source>
</evidence>
<dbReference type="Proteomes" id="UP000562027">
    <property type="component" value="Unassembled WGS sequence"/>
</dbReference>
<dbReference type="RefSeq" id="WP_184299255.1">
    <property type="nucleotide sequence ID" value="NZ_JACHLP010000004.1"/>
</dbReference>
<sequence>MKYKHIDSALHNFGHSFVSLMNYVDDVYVCDLISSMALGRPQNEVKIDFSAGVSSLPHGSPAPLIKSVEYWQAWLPKLLESQNVNPGSLGPIVLRYRLTRLGPEVVVESTDDRGCAHKVFVSSTL</sequence>
<organism evidence="1 2">
    <name type="scientific">Roseateles oligotrophus</name>
    <dbReference type="NCBI Taxonomy" id="1769250"/>
    <lineage>
        <taxon>Bacteria</taxon>
        <taxon>Pseudomonadati</taxon>
        <taxon>Pseudomonadota</taxon>
        <taxon>Betaproteobacteria</taxon>
        <taxon>Burkholderiales</taxon>
        <taxon>Sphaerotilaceae</taxon>
        <taxon>Roseateles</taxon>
    </lineage>
</organism>
<dbReference type="AlphaFoldDB" id="A0A840L7H5"/>
<evidence type="ECO:0000313" key="2">
    <source>
        <dbReference type="Proteomes" id="UP000562027"/>
    </source>
</evidence>